<dbReference type="InterPro" id="IPR035985">
    <property type="entry name" value="Ubiquitin-activating_enz"/>
</dbReference>
<dbReference type="STRING" id="436907.A7TJS6"/>
<dbReference type="KEGG" id="vpo:Kpol_1058p42"/>
<dbReference type="SUPFAM" id="SSF69572">
    <property type="entry name" value="Activating enzymes of the ubiquitin-like proteins"/>
    <property type="match status" value="1"/>
</dbReference>
<dbReference type="PANTHER" id="PTHR10953:SF29">
    <property type="entry name" value="NEDD8-ACTIVATING ENZYME E1 REGULATORY SUBUNIT"/>
    <property type="match status" value="1"/>
</dbReference>
<dbReference type="GO" id="GO:0005737">
    <property type="term" value="C:cytoplasm"/>
    <property type="evidence" value="ECO:0007669"/>
    <property type="project" value="TreeGrafter"/>
</dbReference>
<dbReference type="FunCoup" id="A7TJS6">
    <property type="interactions" value="33"/>
</dbReference>
<dbReference type="InterPro" id="IPR045886">
    <property type="entry name" value="ThiF/MoeB/HesA"/>
</dbReference>
<keyword evidence="6" id="KW-1185">Reference proteome</keyword>
<accession>A7TJS6</accession>
<dbReference type="GO" id="GO:0045116">
    <property type="term" value="P:protein neddylation"/>
    <property type="evidence" value="ECO:0007669"/>
    <property type="project" value="UniProtKB-UniRule"/>
</dbReference>
<dbReference type="AlphaFoldDB" id="A7TJS6"/>
<dbReference type="PhylomeDB" id="A7TJS6"/>
<comment type="function">
    <text evidence="4">Regulatory subunit of the dimeric UBA3-ULA1 E1 enzyme.</text>
</comment>
<dbReference type="PIRSF" id="PIRSF039099">
    <property type="entry name" value="APP-BP1"/>
    <property type="match status" value="1"/>
</dbReference>
<dbReference type="GeneID" id="5545724"/>
<dbReference type="GO" id="GO:0019781">
    <property type="term" value="F:NEDD8 activating enzyme activity"/>
    <property type="evidence" value="ECO:0007669"/>
    <property type="project" value="UniProtKB-UniRule"/>
</dbReference>
<evidence type="ECO:0000256" key="2">
    <source>
        <dbReference type="ARBA" id="ARBA00006868"/>
    </source>
</evidence>
<protein>
    <recommendedName>
        <fullName evidence="4">NEDD8-activating enzyme E1 regulatory subunit</fullName>
    </recommendedName>
</protein>
<dbReference type="OMA" id="KLITHQY"/>
<comment type="similarity">
    <text evidence="2 4">Belongs to the ubiquitin-activating E1 family. ULA1 subfamily.</text>
</comment>
<keyword evidence="3 4" id="KW-0833">Ubl conjugation pathway</keyword>
<evidence type="ECO:0000313" key="6">
    <source>
        <dbReference type="Proteomes" id="UP000000267"/>
    </source>
</evidence>
<comment type="pathway">
    <text evidence="1 4">Protein modification; protein neddylation.</text>
</comment>
<dbReference type="Proteomes" id="UP000000267">
    <property type="component" value="Unassembled WGS sequence"/>
</dbReference>
<reference evidence="5 6" key="1">
    <citation type="journal article" date="2007" name="Proc. Natl. Acad. Sci. U.S.A.">
        <title>Independent sorting-out of thousands of duplicated gene pairs in two yeast species descended from a whole-genome duplication.</title>
        <authorList>
            <person name="Scannell D.R."/>
            <person name="Frank A.C."/>
            <person name="Conant G.C."/>
            <person name="Byrne K.P."/>
            <person name="Woolfit M."/>
            <person name="Wolfe K.H."/>
        </authorList>
    </citation>
    <scope>NUCLEOTIDE SEQUENCE [LARGE SCALE GENOMIC DNA]</scope>
    <source>
        <strain evidence="6">ATCC 22028 / DSM 70294 / BCRC 21397 / CBS 2163 / NBRC 10782 / NRRL Y-8283 / UCD 57-17</strain>
    </source>
</reference>
<dbReference type="EMBL" id="DS480403">
    <property type="protein sequence ID" value="EDO17505.1"/>
    <property type="molecule type" value="Genomic_DNA"/>
</dbReference>
<dbReference type="Gene3D" id="3.40.50.720">
    <property type="entry name" value="NAD(P)-binding Rossmann-like Domain"/>
    <property type="match status" value="1"/>
</dbReference>
<proteinExistence type="inferred from homology"/>
<evidence type="ECO:0000256" key="3">
    <source>
        <dbReference type="ARBA" id="ARBA00022786"/>
    </source>
</evidence>
<evidence type="ECO:0000256" key="1">
    <source>
        <dbReference type="ARBA" id="ARBA00005032"/>
    </source>
</evidence>
<dbReference type="OrthoDB" id="1708823at2759"/>
<dbReference type="eggNOG" id="KOG2016">
    <property type="taxonomic scope" value="Eukaryota"/>
</dbReference>
<name>A7TJS6_VANPO</name>
<dbReference type="RefSeq" id="XP_001645363.1">
    <property type="nucleotide sequence ID" value="XM_001645313.1"/>
</dbReference>
<evidence type="ECO:0000313" key="5">
    <source>
        <dbReference type="EMBL" id="EDO17505.1"/>
    </source>
</evidence>
<dbReference type="PANTHER" id="PTHR10953">
    <property type="entry name" value="UBIQUITIN-ACTIVATING ENZYME E1"/>
    <property type="match status" value="1"/>
</dbReference>
<evidence type="ECO:0000256" key="4">
    <source>
        <dbReference type="PIRNR" id="PIRNR039099"/>
    </source>
</evidence>
<dbReference type="UniPathway" id="UPA00885"/>
<sequence length="459" mass="53552">MEKYDRQLRLWGDNGQSYIESANICIIGPHNPLLQETLKNLILPGFKKFNWLNTSDSSNIQSNNNNDLFFNDINDILKLNEDKVELSIELWNNSIDKSFWKNFQILIILSINDKSIISYFDNLLSLPKNDNDSLYLPPIILAHSIGLFGYVHLKFFNPHFILETHPDYPRYDLILDKPWPQLKQFMDKLDLTNLNDSLISQLPYVVFLYKAIEAIPNNEIKSTTSIKNWLGNIDLPINNGNLNFIQAKRYSYLAFYDTESEARILKILKDAVKFESESNLWRDNFNNNVIKLVKCFKIYLDEFKFIPINGEIPDMESKSEYFIELEKVYRAKSESDKEKFKGITRQNCPEIPDDFINLFWKNIRNIAFVKPSKKPIHYIWDTSDLLFRDLLELQFGTENNVQMDEKFQLSLVVNSYSTSSIIAGIAAQEVLKVITHQYVPVDDALVYNGLDDEINTFSI</sequence>
<dbReference type="InterPro" id="IPR030667">
    <property type="entry name" value="APP-BP1"/>
</dbReference>
<dbReference type="InParanoid" id="A7TJS6"/>
<gene>
    <name evidence="5" type="ORF">Kpol_1058p42</name>
</gene>
<organism evidence="6">
    <name type="scientific">Vanderwaltozyma polyspora (strain ATCC 22028 / DSM 70294 / BCRC 21397 / CBS 2163 / NBRC 10782 / NRRL Y-8283 / UCD 57-17)</name>
    <name type="common">Kluyveromyces polysporus</name>
    <dbReference type="NCBI Taxonomy" id="436907"/>
    <lineage>
        <taxon>Eukaryota</taxon>
        <taxon>Fungi</taxon>
        <taxon>Dikarya</taxon>
        <taxon>Ascomycota</taxon>
        <taxon>Saccharomycotina</taxon>
        <taxon>Saccharomycetes</taxon>
        <taxon>Saccharomycetales</taxon>
        <taxon>Saccharomycetaceae</taxon>
        <taxon>Vanderwaltozyma</taxon>
    </lineage>
</organism>
<dbReference type="HOGENOM" id="CLU_019618_2_0_1"/>